<comment type="caution">
    <text evidence="6">The sequence shown here is derived from an EMBL/GenBank/DDBJ whole genome shotgun (WGS) entry which is preliminary data.</text>
</comment>
<dbReference type="PANTHER" id="PTHR42847">
    <property type="entry name" value="ALKANESULFONATE MONOOXYGENASE"/>
    <property type="match status" value="1"/>
</dbReference>
<gene>
    <name evidence="6" type="ORF">EIY87_33675</name>
</gene>
<dbReference type="EMBL" id="RSEC01000059">
    <property type="protein sequence ID" value="RSD11721.1"/>
    <property type="molecule type" value="Genomic_DNA"/>
</dbReference>
<keyword evidence="1" id="KW-0285">Flavoprotein</keyword>
<keyword evidence="3 6" id="KW-0560">Oxidoreductase</keyword>
<evidence type="ECO:0000256" key="2">
    <source>
        <dbReference type="ARBA" id="ARBA00022643"/>
    </source>
</evidence>
<dbReference type="InterPro" id="IPR050172">
    <property type="entry name" value="SsuD_RutA_monooxygenase"/>
</dbReference>
<evidence type="ECO:0000256" key="3">
    <source>
        <dbReference type="ARBA" id="ARBA00023002"/>
    </source>
</evidence>
<dbReference type="EC" id="1.-.-.-" evidence="6"/>
<sequence length="316" mass="34003">MPAFGLFPPILYPISLRDWEADATPDDLLAIARRADDLGYAFIACGDHGALAVDELRIYGRARFYDAIATLGFLAAATRRIGLVTLVYQAHLRSPLIAAKELATLDHLSGGRLIAGFGVGSRRHEADAAGVDFDRRGAIVDDHIEAMKALWGSEVASHHGEFARFDELICEPRPKRLPRPPVWIGGNRLVGLRRALRLGDGWAPFGAPRDAIVDVLGKVRGTPEWEARPDGFKIVAPLAPLGGRAPRGEPAPPFEAPGDAAAERVAASVEDWLKLGATDFIIDLPAPSLAEFHEALSWFAEVAAPRAGLSFTMDAA</sequence>
<evidence type="ECO:0000256" key="1">
    <source>
        <dbReference type="ARBA" id="ARBA00022630"/>
    </source>
</evidence>
<reference evidence="6 7" key="1">
    <citation type="submission" date="2018-12" db="EMBL/GenBank/DDBJ databases">
        <title>Amycolatopsis eburnea sp. nov. actinomycete associate with arbuscular mycorrhiza fungal spore.</title>
        <authorList>
            <person name="Lumyong S."/>
            <person name="Chaiya L."/>
        </authorList>
    </citation>
    <scope>NUCLEOTIDE SEQUENCE [LARGE SCALE GENOMIC DNA]</scope>
    <source>
        <strain evidence="6 7">GLM-1</strain>
    </source>
</reference>
<organism evidence="6 7">
    <name type="scientific">Amycolatopsis eburnea</name>
    <dbReference type="NCBI Taxonomy" id="2267691"/>
    <lineage>
        <taxon>Bacteria</taxon>
        <taxon>Bacillati</taxon>
        <taxon>Actinomycetota</taxon>
        <taxon>Actinomycetes</taxon>
        <taxon>Pseudonocardiales</taxon>
        <taxon>Pseudonocardiaceae</taxon>
        <taxon>Amycolatopsis</taxon>
    </lineage>
</organism>
<keyword evidence="4" id="KW-0503">Monooxygenase</keyword>
<dbReference type="PANTHER" id="PTHR42847:SF4">
    <property type="entry name" value="ALKANESULFONATE MONOOXYGENASE-RELATED"/>
    <property type="match status" value="1"/>
</dbReference>
<evidence type="ECO:0000256" key="4">
    <source>
        <dbReference type="ARBA" id="ARBA00023033"/>
    </source>
</evidence>
<dbReference type="Gene3D" id="3.20.20.30">
    <property type="entry name" value="Luciferase-like domain"/>
    <property type="match status" value="1"/>
</dbReference>
<dbReference type="RefSeq" id="WP_125313946.1">
    <property type="nucleotide sequence ID" value="NZ_RSEC01000059.1"/>
</dbReference>
<dbReference type="OrthoDB" id="5241801at2"/>
<dbReference type="AlphaFoldDB" id="A0A3R9KGP9"/>
<evidence type="ECO:0000259" key="5">
    <source>
        <dbReference type="Pfam" id="PF00296"/>
    </source>
</evidence>
<keyword evidence="7" id="KW-1185">Reference proteome</keyword>
<dbReference type="InterPro" id="IPR019921">
    <property type="entry name" value="Lucif-like_OxRdtase_Rv2161c"/>
</dbReference>
<dbReference type="InterPro" id="IPR036661">
    <property type="entry name" value="Luciferase-like_sf"/>
</dbReference>
<feature type="domain" description="Luciferase-like" evidence="5">
    <location>
        <begin position="23"/>
        <end position="237"/>
    </location>
</feature>
<dbReference type="GO" id="GO:0008726">
    <property type="term" value="F:alkanesulfonate monooxygenase activity"/>
    <property type="evidence" value="ECO:0007669"/>
    <property type="project" value="TreeGrafter"/>
</dbReference>
<dbReference type="SUPFAM" id="SSF51679">
    <property type="entry name" value="Bacterial luciferase-like"/>
    <property type="match status" value="1"/>
</dbReference>
<keyword evidence="2" id="KW-0288">FMN</keyword>
<accession>A0A3R9KGP9</accession>
<evidence type="ECO:0000313" key="7">
    <source>
        <dbReference type="Proteomes" id="UP000267081"/>
    </source>
</evidence>
<dbReference type="NCBIfam" id="TIGR03619">
    <property type="entry name" value="F420_Rv2161c"/>
    <property type="match status" value="1"/>
</dbReference>
<dbReference type="Pfam" id="PF00296">
    <property type="entry name" value="Bac_luciferase"/>
    <property type="match status" value="1"/>
</dbReference>
<dbReference type="Proteomes" id="UP000267081">
    <property type="component" value="Unassembled WGS sequence"/>
</dbReference>
<name>A0A3R9KGP9_9PSEU</name>
<evidence type="ECO:0000313" key="6">
    <source>
        <dbReference type="EMBL" id="RSD11721.1"/>
    </source>
</evidence>
<proteinExistence type="predicted"/>
<dbReference type="GO" id="GO:0046306">
    <property type="term" value="P:alkanesulfonate catabolic process"/>
    <property type="evidence" value="ECO:0007669"/>
    <property type="project" value="TreeGrafter"/>
</dbReference>
<protein>
    <submittedName>
        <fullName evidence="6">TIGR03619 family F420-dependent LLM class oxidoreductase</fullName>
        <ecNumber evidence="6">1.-.-.-</ecNumber>
    </submittedName>
</protein>
<dbReference type="InterPro" id="IPR011251">
    <property type="entry name" value="Luciferase-like_dom"/>
</dbReference>